<proteinExistence type="predicted"/>
<accession>A0AAJ8LYC7</accession>
<keyword evidence="4" id="KW-1185">Reference proteome</keyword>
<evidence type="ECO:0000313" key="4">
    <source>
        <dbReference type="Proteomes" id="UP000094043"/>
    </source>
</evidence>
<dbReference type="EMBL" id="CP143785">
    <property type="protein sequence ID" value="WVN86455.1"/>
    <property type="molecule type" value="Genomic_DNA"/>
</dbReference>
<dbReference type="PROSITE" id="PS50192">
    <property type="entry name" value="T_SNARE"/>
    <property type="match status" value="1"/>
</dbReference>
<reference evidence="3" key="3">
    <citation type="submission" date="2024-01" db="EMBL/GenBank/DDBJ databases">
        <authorList>
            <person name="Coelho M.A."/>
            <person name="David-Palma M."/>
            <person name="Shea T."/>
            <person name="Sun S."/>
            <person name="Cuomo C.A."/>
            <person name="Heitman J."/>
        </authorList>
    </citation>
    <scope>NUCLEOTIDE SEQUENCE</scope>
    <source>
        <strain evidence="3">CBS 7841</strain>
    </source>
</reference>
<gene>
    <name evidence="3" type="ORF">L203_101619</name>
</gene>
<reference evidence="3" key="1">
    <citation type="submission" date="2016-06" db="EMBL/GenBank/DDBJ databases">
        <authorList>
            <person name="Cuomo C."/>
            <person name="Litvintseva A."/>
            <person name="Heitman J."/>
            <person name="Chen Y."/>
            <person name="Sun S."/>
            <person name="Springer D."/>
            <person name="Dromer F."/>
            <person name="Young S."/>
            <person name="Zeng Q."/>
            <person name="Chapman S."/>
            <person name="Gujja S."/>
            <person name="Saif S."/>
            <person name="Birren B."/>
        </authorList>
    </citation>
    <scope>NUCLEOTIDE SEQUENCE</scope>
    <source>
        <strain evidence="3">CBS 7841</strain>
    </source>
</reference>
<feature type="compositionally biased region" description="Basic and acidic residues" evidence="1">
    <location>
        <begin position="230"/>
        <end position="242"/>
    </location>
</feature>
<dbReference type="AlphaFoldDB" id="A0AAJ8LYC7"/>
<dbReference type="Proteomes" id="UP000094043">
    <property type="component" value="Chromosome 2"/>
</dbReference>
<evidence type="ECO:0000256" key="1">
    <source>
        <dbReference type="SAM" id="MobiDB-lite"/>
    </source>
</evidence>
<sequence length="366" mass="40246">MFPMDLGPCGTNRRRSVVRAAPFLPSGDTRRPSEKLLGLFLDRHEPSLRPPYSPSRTSWRKRAVRCVSPAHGPGRKEGSGKGPGVDNGLPLAMDCMAQTGEGCHVRGCGGGGSDLFGPPTLAGNIQHSSFDVVFIDNMSTLTPESVALRLTTTSSLLLERSRVLSLNLKPSPSSTQQIVRNLAGIRTDLERLASEGEDWTKGKGREGGEEELGERYDRLLEMLEEDEVGREKAKPLRRDVKSVEPPTPPMVSGPFRDDPFEDPSPLDPHELLSQQQMMMNGEACIGSELDLHHELLEETDSAMDHTAASLGRARRRLDRVAGEAKRHGGFGLVGWANRSHREHHHHHRPHRHTLAPGHCLQDVIAS</sequence>
<protein>
    <recommendedName>
        <fullName evidence="2">t-SNARE coiled-coil homology domain-containing protein</fullName>
    </recommendedName>
</protein>
<name>A0AAJ8LYC7_9TREE</name>
<reference evidence="3" key="2">
    <citation type="journal article" date="2022" name="Elife">
        <title>Obligate sexual reproduction of a homothallic fungus closely related to the Cryptococcus pathogenic species complex.</title>
        <authorList>
            <person name="Passer A.R."/>
            <person name="Clancey S.A."/>
            <person name="Shea T."/>
            <person name="David-Palma M."/>
            <person name="Averette A.F."/>
            <person name="Boekhout T."/>
            <person name="Porcel B.M."/>
            <person name="Nowrousian M."/>
            <person name="Cuomo C.A."/>
            <person name="Sun S."/>
            <person name="Heitman J."/>
            <person name="Coelho M.A."/>
        </authorList>
    </citation>
    <scope>NUCLEOTIDE SEQUENCE</scope>
    <source>
        <strain evidence="3">CBS 7841</strain>
    </source>
</reference>
<dbReference type="RefSeq" id="XP_066067155.1">
    <property type="nucleotide sequence ID" value="XM_066211058.1"/>
</dbReference>
<evidence type="ECO:0000259" key="2">
    <source>
        <dbReference type="PROSITE" id="PS50192"/>
    </source>
</evidence>
<evidence type="ECO:0000313" key="3">
    <source>
        <dbReference type="EMBL" id="WVN86455.1"/>
    </source>
</evidence>
<organism evidence="3 4">
    <name type="scientific">Cryptococcus depauperatus CBS 7841</name>
    <dbReference type="NCBI Taxonomy" id="1295531"/>
    <lineage>
        <taxon>Eukaryota</taxon>
        <taxon>Fungi</taxon>
        <taxon>Dikarya</taxon>
        <taxon>Basidiomycota</taxon>
        <taxon>Agaricomycotina</taxon>
        <taxon>Tremellomycetes</taxon>
        <taxon>Tremellales</taxon>
        <taxon>Cryptococcaceae</taxon>
        <taxon>Cryptococcus</taxon>
    </lineage>
</organism>
<dbReference type="Gene3D" id="1.20.5.110">
    <property type="match status" value="1"/>
</dbReference>
<dbReference type="GeneID" id="91085832"/>
<dbReference type="KEGG" id="cdep:91085832"/>
<feature type="domain" description="T-SNARE coiled-coil homology" evidence="2">
    <location>
        <begin position="285"/>
        <end position="320"/>
    </location>
</feature>
<feature type="region of interest" description="Disordered" evidence="1">
    <location>
        <begin position="230"/>
        <end position="254"/>
    </location>
</feature>
<dbReference type="CDD" id="cd15859">
    <property type="entry name" value="SNARE_SYN8"/>
    <property type="match status" value="1"/>
</dbReference>
<dbReference type="InterPro" id="IPR000727">
    <property type="entry name" value="T_SNARE_dom"/>
</dbReference>